<protein>
    <submittedName>
        <fullName evidence="1">Uncharacterized protein</fullName>
    </submittedName>
</protein>
<sequence>MSLGHLKQDGSIWEFGLIYGSGEYETLSFGSSDEENRTINESTTKGLTLTYLHPMKENGSVKLSMGPRFAYSEESDTITNKYSSESIETIEYVTTQKQRHGMLGLIFQADYAIDAQLSFGIRYSLNYRRTLKTYSSESNLSGSFGEGDAADTLVYTAFDGAHITFRY</sequence>
<evidence type="ECO:0000313" key="1">
    <source>
        <dbReference type="EMBL" id="SMF57803.1"/>
    </source>
</evidence>
<accession>A0A1Y6CD90</accession>
<dbReference type="RefSeq" id="WP_132322523.1">
    <property type="nucleotide sequence ID" value="NZ_FWZT01000019.1"/>
</dbReference>
<reference evidence="2" key="1">
    <citation type="submission" date="2017-04" db="EMBL/GenBank/DDBJ databases">
        <authorList>
            <person name="Varghese N."/>
            <person name="Submissions S."/>
        </authorList>
    </citation>
    <scope>NUCLEOTIDE SEQUENCE [LARGE SCALE GENOMIC DNA]</scope>
    <source>
        <strain evidence="2">RKEM611</strain>
    </source>
</reference>
<gene>
    <name evidence="1" type="ORF">SAMN06296036_11915</name>
</gene>
<proteinExistence type="predicted"/>
<dbReference type="EMBL" id="FWZT01000019">
    <property type="protein sequence ID" value="SMF57803.1"/>
    <property type="molecule type" value="Genomic_DNA"/>
</dbReference>
<dbReference type="Proteomes" id="UP000192907">
    <property type="component" value="Unassembled WGS sequence"/>
</dbReference>
<dbReference type="AlphaFoldDB" id="A0A1Y6CD90"/>
<keyword evidence="2" id="KW-1185">Reference proteome</keyword>
<name>A0A1Y6CD90_9BACT</name>
<evidence type="ECO:0000313" key="2">
    <source>
        <dbReference type="Proteomes" id="UP000192907"/>
    </source>
</evidence>
<organism evidence="1 2">
    <name type="scientific">Pseudobacteriovorax antillogorgiicola</name>
    <dbReference type="NCBI Taxonomy" id="1513793"/>
    <lineage>
        <taxon>Bacteria</taxon>
        <taxon>Pseudomonadati</taxon>
        <taxon>Bdellovibrionota</taxon>
        <taxon>Oligoflexia</taxon>
        <taxon>Oligoflexales</taxon>
        <taxon>Pseudobacteriovoracaceae</taxon>
        <taxon>Pseudobacteriovorax</taxon>
    </lineage>
</organism>